<dbReference type="EMBL" id="GL379787">
    <property type="protein sequence ID" value="EGT30725.1"/>
    <property type="molecule type" value="Genomic_DNA"/>
</dbReference>
<keyword evidence="3" id="KW-1185">Reference proteome</keyword>
<evidence type="ECO:0000313" key="2">
    <source>
        <dbReference type="EMBL" id="EGT30725.1"/>
    </source>
</evidence>
<feature type="region of interest" description="Disordered" evidence="1">
    <location>
        <begin position="180"/>
        <end position="230"/>
    </location>
</feature>
<dbReference type="InParanoid" id="G0MA57"/>
<evidence type="ECO:0000313" key="3">
    <source>
        <dbReference type="Proteomes" id="UP000008068"/>
    </source>
</evidence>
<dbReference type="AlphaFoldDB" id="G0MA57"/>
<proteinExistence type="predicted"/>
<dbReference type="HOGENOM" id="CLU_944060_0_0_1"/>
<feature type="compositionally biased region" description="Polar residues" evidence="1">
    <location>
        <begin position="191"/>
        <end position="217"/>
    </location>
</feature>
<name>G0MA57_CAEBE</name>
<evidence type="ECO:0000256" key="1">
    <source>
        <dbReference type="SAM" id="MobiDB-lite"/>
    </source>
</evidence>
<reference evidence="3" key="1">
    <citation type="submission" date="2011-07" db="EMBL/GenBank/DDBJ databases">
        <authorList>
            <consortium name="Caenorhabditis brenneri Sequencing and Analysis Consortium"/>
            <person name="Wilson R.K."/>
        </authorList>
    </citation>
    <scope>NUCLEOTIDE SEQUENCE [LARGE SCALE GENOMIC DNA]</scope>
    <source>
        <strain evidence="3">PB2801</strain>
    </source>
</reference>
<accession>G0MA57</accession>
<feature type="compositionally biased region" description="Acidic residues" evidence="1">
    <location>
        <begin position="218"/>
        <end position="228"/>
    </location>
</feature>
<organism evidence="3">
    <name type="scientific">Caenorhabditis brenneri</name>
    <name type="common">Nematode worm</name>
    <dbReference type="NCBI Taxonomy" id="135651"/>
    <lineage>
        <taxon>Eukaryota</taxon>
        <taxon>Metazoa</taxon>
        <taxon>Ecdysozoa</taxon>
        <taxon>Nematoda</taxon>
        <taxon>Chromadorea</taxon>
        <taxon>Rhabditida</taxon>
        <taxon>Rhabditina</taxon>
        <taxon>Rhabditomorpha</taxon>
        <taxon>Rhabditoidea</taxon>
        <taxon>Rhabditidae</taxon>
        <taxon>Peloderinae</taxon>
        <taxon>Caenorhabditis</taxon>
    </lineage>
</organism>
<protein>
    <submittedName>
        <fullName evidence="2">Uncharacterized protein</fullName>
    </submittedName>
</protein>
<gene>
    <name evidence="2" type="ORF">CAEBREN_16531</name>
</gene>
<dbReference type="Proteomes" id="UP000008068">
    <property type="component" value="Unassembled WGS sequence"/>
</dbReference>
<sequence length="295" mass="34213">MITCARNEGVLDFKIECKGVIFDYFEKRDRFLEHGQKLRNDLMAEIREALKLSEAKIEEDGQKLRNELMESMASLEQHMENRISETNEKIDSMNRKLAHFNTSFNEKFNSLGEQFNFVQLDKKIEALSMKNNSGEDLNQFLAKIGEKFNEQQMEMNKRADWMSMKMEKMMEMMIRTAADVGPASSGPAAVQDSTIGTSQDVRAPESNPTDNVVQSTDQAEEPTSEDEELQKMEEQFQKDLAEQNRVFEAKKKQQTREEKSQEICNMQHPSEAHYALKSNYQTRNTVCILPHFYFS</sequence>